<dbReference type="FunFam" id="3.30.930.10:FF:000006">
    <property type="entry name" value="Glycine--tRNA ligase alpha subunit"/>
    <property type="match status" value="1"/>
</dbReference>
<evidence type="ECO:0000256" key="1">
    <source>
        <dbReference type="ARBA" id="ARBA00008226"/>
    </source>
</evidence>
<sequence>MERTMRARVRTWPLCSLRRRPARTPGRMCKALHVQDEALDALAGGNGTGAAAPTFQEALLRLTKYWARNGCAVHLPYHTEVGAGTMNPATFLRVAGPEPWNAAYAEPSMRPDDARYGDNPNRVGRHTQFQVVAKPAGSKTQELYLGSLAALGVDVNSHDVRFVEDNWESPVLGAWGLGWEVWLDGMEITQFTYFQQAGGIKLSPPAVEITYGVERILMALQQVDHFKDIRYADGITYGEVFLQSEYEMSVYHLDVAEVEDQKARFDSYEEEAKRMLDRRLPVPAYDNLLKASHAFNVLDARGAVGVTERAAFFAKMRTLARGCAQLWLDRREELGFPLGVWQMPSPPSESKAATDESYLAPGSSPRDFLLEIGSEELPPQDAVAAAKQLKTAVTSLLERLRLAHKGIITGGTPRRTYILVKDLATCQEDLAQRIRGPPARVAYGEDGKPTKALEGFCRKNGVSLDQIELGKDSNDKGGADYVFANVKTAGRPAVDVLSETLAEVVEGITFPKTMRWLTDAAYSRPVRWIVALHGEVVVPFVAMGLLSGATTRLLRNAAEPEIQLESADEYLDKMNTAGIVVDMELRRQSIYQDALEAASAVQGTITQRTADALLEEVTNLVECPRVILGKYKSEFLSLPREVLEIVMKKHQRYFAVEDPSTGNLLPYFVTVANGNINVDVVREGNEAVLRARYEDARFFYKSDCSKSLVSFREKLDGTVFQEKLGSMLDKSHRLEKLAGQVVNCLGLSPEVSDLVSQAAPLAHCDLATDLVTEFTALAGTMGCHYAQLEGKPKKVCTAIYEFVLPRGAGDELPATDAGAVLAITDRLDSLVGLFAAGCVPSASADPFGLRRAAYGLVQTLVGKGMKVSLENLVEVVSGAQPLPVSSECRKELLLFIRRRLEQLLVDDGVPVEAVRAALNQRGDNPSLAASSAKELATEMKTDAFAAILSSLARPTRITRGKENEIACVVDPDLFEAKEETALWEAYEAISASLEGEAGIREFVQVCLPIVSVVDTFFEKVFVMAEDEKVRNNRLALLQRVANLPQGIVDLSQLPGF</sequence>
<evidence type="ECO:0000256" key="8">
    <source>
        <dbReference type="ARBA" id="ARBA00047937"/>
    </source>
</evidence>
<evidence type="ECO:0000313" key="10">
    <source>
        <dbReference type="EMBL" id="CAE0607789.1"/>
    </source>
</evidence>
<dbReference type="EC" id="6.1.1.14" evidence="2"/>
<accession>A0A6U9Q7I5</accession>
<proteinExistence type="inferred from homology"/>
<dbReference type="GO" id="GO:0005524">
    <property type="term" value="F:ATP binding"/>
    <property type="evidence" value="ECO:0007669"/>
    <property type="project" value="UniProtKB-KW"/>
</dbReference>
<comment type="similarity">
    <text evidence="1">Belongs to the class-II aminoacyl-tRNA synthetase family.</text>
</comment>
<evidence type="ECO:0000313" key="9">
    <source>
        <dbReference type="EMBL" id="CAE0607788.1"/>
    </source>
</evidence>
<evidence type="ECO:0000256" key="6">
    <source>
        <dbReference type="ARBA" id="ARBA00022917"/>
    </source>
</evidence>
<dbReference type="NCBIfam" id="TIGR00388">
    <property type="entry name" value="glyQ"/>
    <property type="match status" value="1"/>
</dbReference>
<evidence type="ECO:0000256" key="7">
    <source>
        <dbReference type="ARBA" id="ARBA00023146"/>
    </source>
</evidence>
<dbReference type="Gene3D" id="3.30.930.10">
    <property type="entry name" value="Bira Bifunctional Protein, Domain 2"/>
    <property type="match status" value="1"/>
</dbReference>
<evidence type="ECO:0000256" key="5">
    <source>
        <dbReference type="ARBA" id="ARBA00022840"/>
    </source>
</evidence>
<name>A0A6U9Q7I5_9CHLO</name>
<dbReference type="InterPro" id="IPR045864">
    <property type="entry name" value="aa-tRNA-synth_II/BPL/LPL"/>
</dbReference>
<dbReference type="EMBL" id="HBIS01001816">
    <property type="protein sequence ID" value="CAE0607789.1"/>
    <property type="molecule type" value="Transcribed_RNA"/>
</dbReference>
<dbReference type="HAMAP" id="MF_00254">
    <property type="entry name" value="Gly_tRNA_synth_alpha"/>
    <property type="match status" value="1"/>
</dbReference>
<dbReference type="GO" id="GO:0005739">
    <property type="term" value="C:mitochondrion"/>
    <property type="evidence" value="ECO:0007669"/>
    <property type="project" value="TreeGrafter"/>
</dbReference>
<dbReference type="HAMAP" id="MF_00255">
    <property type="entry name" value="Gly_tRNA_synth_beta"/>
    <property type="match status" value="1"/>
</dbReference>
<dbReference type="EMBL" id="HBIS01001817">
    <property type="protein sequence ID" value="CAE0607790.1"/>
    <property type="molecule type" value="Transcribed_RNA"/>
</dbReference>
<dbReference type="PANTHER" id="PTHR30075">
    <property type="entry name" value="GLYCYL-TRNA SYNTHETASE"/>
    <property type="match status" value="1"/>
</dbReference>
<dbReference type="EMBL" id="HBIS01001815">
    <property type="protein sequence ID" value="CAE0607788.1"/>
    <property type="molecule type" value="Transcribed_RNA"/>
</dbReference>
<organism evidence="12">
    <name type="scientific">Picocystis salinarum</name>
    <dbReference type="NCBI Taxonomy" id="88271"/>
    <lineage>
        <taxon>Eukaryota</taxon>
        <taxon>Viridiplantae</taxon>
        <taxon>Chlorophyta</taxon>
        <taxon>Picocystophyceae</taxon>
        <taxon>Picocystales</taxon>
        <taxon>Picocystaceae</taxon>
        <taxon>Picocystis</taxon>
    </lineage>
</organism>
<dbReference type="Gene3D" id="1.20.58.180">
    <property type="entry name" value="Class II aaRS and biotin synthetases, domain 2"/>
    <property type="match status" value="1"/>
</dbReference>
<dbReference type="NCBIfam" id="TIGR00211">
    <property type="entry name" value="glyS"/>
    <property type="match status" value="1"/>
</dbReference>
<evidence type="ECO:0000313" key="12">
    <source>
        <dbReference type="EMBL" id="CAE0607791.1"/>
    </source>
</evidence>
<comment type="catalytic activity">
    <reaction evidence="8">
        <text>tRNA(Gly) + glycine + ATP = glycyl-tRNA(Gly) + AMP + diphosphate</text>
        <dbReference type="Rhea" id="RHEA:16013"/>
        <dbReference type="Rhea" id="RHEA-COMP:9664"/>
        <dbReference type="Rhea" id="RHEA-COMP:9683"/>
        <dbReference type="ChEBI" id="CHEBI:30616"/>
        <dbReference type="ChEBI" id="CHEBI:33019"/>
        <dbReference type="ChEBI" id="CHEBI:57305"/>
        <dbReference type="ChEBI" id="CHEBI:78442"/>
        <dbReference type="ChEBI" id="CHEBI:78522"/>
        <dbReference type="ChEBI" id="CHEBI:456215"/>
        <dbReference type="EC" id="6.1.1.14"/>
    </reaction>
</comment>
<dbReference type="InterPro" id="IPR006194">
    <property type="entry name" value="Gly-tRNA-synth_heterodimer"/>
</dbReference>
<dbReference type="Pfam" id="PF02092">
    <property type="entry name" value="tRNA_synt_2f"/>
    <property type="match status" value="1"/>
</dbReference>
<gene>
    <name evidence="9" type="ORF">PSAL00342_LOCUS1605</name>
    <name evidence="10" type="ORF">PSAL00342_LOCUS1606</name>
    <name evidence="11" type="ORF">PSAL00342_LOCUS1607</name>
    <name evidence="12" type="ORF">PSAL00342_LOCUS1608</name>
</gene>
<dbReference type="PROSITE" id="PS50861">
    <property type="entry name" value="AA_TRNA_LIGASE_II_GLYAB"/>
    <property type="match status" value="2"/>
</dbReference>
<dbReference type="SUPFAM" id="SSF109604">
    <property type="entry name" value="HD-domain/PDEase-like"/>
    <property type="match status" value="1"/>
</dbReference>
<dbReference type="InterPro" id="IPR002310">
    <property type="entry name" value="Gly-tRNA_ligase_asu"/>
</dbReference>
<evidence type="ECO:0000256" key="3">
    <source>
        <dbReference type="ARBA" id="ARBA00022598"/>
    </source>
</evidence>
<dbReference type="GO" id="GO:0009570">
    <property type="term" value="C:chloroplast stroma"/>
    <property type="evidence" value="ECO:0007669"/>
    <property type="project" value="TreeGrafter"/>
</dbReference>
<dbReference type="SUPFAM" id="SSF55681">
    <property type="entry name" value="Class II aaRS and biotin synthetases"/>
    <property type="match status" value="1"/>
</dbReference>
<evidence type="ECO:0000313" key="11">
    <source>
        <dbReference type="EMBL" id="CAE0607790.1"/>
    </source>
</evidence>
<dbReference type="GO" id="GO:0006426">
    <property type="term" value="P:glycyl-tRNA aminoacylation"/>
    <property type="evidence" value="ECO:0007669"/>
    <property type="project" value="InterPro"/>
</dbReference>
<dbReference type="InterPro" id="IPR015944">
    <property type="entry name" value="Gly-tRNA-synth_bsu"/>
</dbReference>
<evidence type="ECO:0000256" key="4">
    <source>
        <dbReference type="ARBA" id="ARBA00022741"/>
    </source>
</evidence>
<keyword evidence="7" id="KW-0030">Aminoacyl-tRNA synthetase</keyword>
<keyword evidence="4" id="KW-0547">Nucleotide-binding</keyword>
<dbReference type="NCBIfam" id="NF006827">
    <property type="entry name" value="PRK09348.1"/>
    <property type="match status" value="1"/>
</dbReference>
<dbReference type="PANTHER" id="PTHR30075:SF2">
    <property type="entry name" value="GLYCINE--TRNA LIGASE, CHLOROPLASTIC_MITOCHONDRIAL 2"/>
    <property type="match status" value="1"/>
</dbReference>
<dbReference type="Pfam" id="PF02091">
    <property type="entry name" value="tRNA-synt_2e"/>
    <property type="match status" value="1"/>
</dbReference>
<dbReference type="AlphaFoldDB" id="A0A6U9Q7I5"/>
<dbReference type="EMBL" id="HBIS01001818">
    <property type="protein sequence ID" value="CAE0607791.1"/>
    <property type="molecule type" value="Transcribed_RNA"/>
</dbReference>
<dbReference type="GO" id="GO:0004820">
    <property type="term" value="F:glycine-tRNA ligase activity"/>
    <property type="evidence" value="ECO:0007669"/>
    <property type="project" value="UniProtKB-EC"/>
</dbReference>
<keyword evidence="3" id="KW-0436">Ligase</keyword>
<keyword evidence="5" id="KW-0067">ATP-binding</keyword>
<protein>
    <recommendedName>
        <fullName evidence="2">glycine--tRNA ligase</fullName>
        <ecNumber evidence="2">6.1.1.14</ecNumber>
    </recommendedName>
</protein>
<dbReference type="PRINTS" id="PR01044">
    <property type="entry name" value="TRNASYNTHGA"/>
</dbReference>
<evidence type="ECO:0000256" key="2">
    <source>
        <dbReference type="ARBA" id="ARBA00012829"/>
    </source>
</evidence>
<keyword evidence="6" id="KW-0648">Protein biosynthesis</keyword>
<reference evidence="12" key="1">
    <citation type="submission" date="2021-01" db="EMBL/GenBank/DDBJ databases">
        <authorList>
            <person name="Corre E."/>
            <person name="Pelletier E."/>
            <person name="Niang G."/>
            <person name="Scheremetjew M."/>
            <person name="Finn R."/>
            <person name="Kale V."/>
            <person name="Holt S."/>
            <person name="Cochrane G."/>
            <person name="Meng A."/>
            <person name="Brown T."/>
            <person name="Cohen L."/>
        </authorList>
    </citation>
    <scope>NUCLEOTIDE SEQUENCE</scope>
    <source>
        <strain evidence="12">CCMP1897</strain>
    </source>
</reference>